<evidence type="ECO:0000256" key="1">
    <source>
        <dbReference type="SAM" id="MobiDB-lite"/>
    </source>
</evidence>
<proteinExistence type="predicted"/>
<keyword evidence="3" id="KW-1185">Reference proteome</keyword>
<comment type="caution">
    <text evidence="2">The sequence shown here is derived from an EMBL/GenBank/DDBJ whole genome shotgun (WGS) entry which is preliminary data.</text>
</comment>
<dbReference type="EMBL" id="JAUEPU010000110">
    <property type="protein sequence ID" value="KAK0477473.1"/>
    <property type="molecule type" value="Genomic_DNA"/>
</dbReference>
<evidence type="ECO:0000313" key="2">
    <source>
        <dbReference type="EMBL" id="KAK0477473.1"/>
    </source>
</evidence>
<reference evidence="2" key="1">
    <citation type="submission" date="2023-06" db="EMBL/GenBank/DDBJ databases">
        <authorList>
            <consortium name="Lawrence Berkeley National Laboratory"/>
            <person name="Ahrendt S."/>
            <person name="Sahu N."/>
            <person name="Indic B."/>
            <person name="Wong-Bajracharya J."/>
            <person name="Merenyi Z."/>
            <person name="Ke H.-M."/>
            <person name="Monk M."/>
            <person name="Kocsube S."/>
            <person name="Drula E."/>
            <person name="Lipzen A."/>
            <person name="Balint B."/>
            <person name="Henrissat B."/>
            <person name="Andreopoulos B."/>
            <person name="Martin F.M."/>
            <person name="Harder C.B."/>
            <person name="Rigling D."/>
            <person name="Ford K.L."/>
            <person name="Foster G.D."/>
            <person name="Pangilinan J."/>
            <person name="Papanicolaou A."/>
            <person name="Barry K."/>
            <person name="LaButti K."/>
            <person name="Viragh M."/>
            <person name="Koriabine M."/>
            <person name="Yan M."/>
            <person name="Riley R."/>
            <person name="Champramary S."/>
            <person name="Plett K.L."/>
            <person name="Tsai I.J."/>
            <person name="Slot J."/>
            <person name="Sipos G."/>
            <person name="Plett J."/>
            <person name="Nagy L.G."/>
            <person name="Grigoriev I.V."/>
        </authorList>
    </citation>
    <scope>NUCLEOTIDE SEQUENCE</scope>
    <source>
        <strain evidence="2">HWK02</strain>
    </source>
</reference>
<protein>
    <recommendedName>
        <fullName evidence="4">DNase I-like protein</fullName>
    </recommendedName>
</protein>
<dbReference type="Proteomes" id="UP001175228">
    <property type="component" value="Unassembled WGS sequence"/>
</dbReference>
<evidence type="ECO:0000313" key="3">
    <source>
        <dbReference type="Proteomes" id="UP001175228"/>
    </source>
</evidence>
<dbReference type="SUPFAM" id="SSF56219">
    <property type="entry name" value="DNase I-like"/>
    <property type="match status" value="1"/>
</dbReference>
<feature type="region of interest" description="Disordered" evidence="1">
    <location>
        <begin position="275"/>
        <end position="304"/>
    </location>
</feature>
<accession>A0AA39P5V5</accession>
<gene>
    <name evidence="2" type="ORF">EDD18DRAFT_1312746</name>
</gene>
<dbReference type="InterPro" id="IPR036691">
    <property type="entry name" value="Endo/exonu/phosph_ase_sf"/>
</dbReference>
<sequence>MKICFTADPENLTSKGGVAVVINKQLTLWHNIETKVIVPGRAMLVKTKWHRDKDIIILGLYAPNVTAGTATESADFFRTLHSFFSDHPAWKPDYMGGDMNFVEDAIDRLPMRVDNIEVRTAFDELKELLRLRDGWRTTFPDKRDYTFSCTKSFQVEGSSEKITKVFQSCIDRIYVTDKILETARQWKIQPVSIAGVDHDMVSVQIAHEDAPLQGKGRWACPDRVLKDSQFKTAIKELGIKAQEEIKSVKWSGRMPTENPQRIYEKFITEAMHQARARERTIKTRGQQWENKTKRRNTSPGNSNT</sequence>
<dbReference type="Gene3D" id="3.60.10.10">
    <property type="entry name" value="Endonuclease/exonuclease/phosphatase"/>
    <property type="match status" value="1"/>
</dbReference>
<dbReference type="AlphaFoldDB" id="A0AA39P5V5"/>
<evidence type="ECO:0008006" key="4">
    <source>
        <dbReference type="Google" id="ProtNLM"/>
    </source>
</evidence>
<name>A0AA39P5V5_9AGAR</name>
<organism evidence="2 3">
    <name type="scientific">Armillaria luteobubalina</name>
    <dbReference type="NCBI Taxonomy" id="153913"/>
    <lineage>
        <taxon>Eukaryota</taxon>
        <taxon>Fungi</taxon>
        <taxon>Dikarya</taxon>
        <taxon>Basidiomycota</taxon>
        <taxon>Agaricomycotina</taxon>
        <taxon>Agaricomycetes</taxon>
        <taxon>Agaricomycetidae</taxon>
        <taxon>Agaricales</taxon>
        <taxon>Marasmiineae</taxon>
        <taxon>Physalacriaceae</taxon>
        <taxon>Armillaria</taxon>
    </lineage>
</organism>